<evidence type="ECO:0000313" key="2">
    <source>
        <dbReference type="Proteomes" id="UP000248706"/>
    </source>
</evidence>
<dbReference type="AlphaFoldDB" id="A0A328VLK0"/>
<sequence>MAAHDSSQSAFAACSILSGAGLGVMAERLVSAQHFVAERGVVDCLHCFQYSQDEEAPVTSECRVLLPCFWREVDQQKLHPGNTIG</sequence>
<comment type="caution">
    <text evidence="1">The sequence shown here is derived from an EMBL/GenBank/DDBJ whole genome shotgun (WGS) entry which is preliminary data.</text>
</comment>
<proteinExistence type="predicted"/>
<name>A0A328VLK0_9CHLR</name>
<dbReference type="EMBL" id="MCIF01000002">
    <property type="protein sequence ID" value="RAQ98357.1"/>
    <property type="molecule type" value="Genomic_DNA"/>
</dbReference>
<accession>A0A328VLK0</accession>
<evidence type="ECO:0000313" key="1">
    <source>
        <dbReference type="EMBL" id="RAQ98357.1"/>
    </source>
</evidence>
<reference evidence="1 2" key="1">
    <citation type="submission" date="2016-08" db="EMBL/GenBank/DDBJ databases">
        <title>Analysis of Carbohydrate Active Enzymes in Thermogemmatispora T81 Reveals Carbohydrate Degradation Ability.</title>
        <authorList>
            <person name="Tomazini A."/>
            <person name="Lal S."/>
            <person name="Stott M."/>
            <person name="Henrissat B."/>
            <person name="Polikarpov I."/>
            <person name="Sparling R."/>
            <person name="Levin D.B."/>
        </authorList>
    </citation>
    <scope>NUCLEOTIDE SEQUENCE [LARGE SCALE GENOMIC DNA]</scope>
    <source>
        <strain evidence="1 2">T81</strain>
    </source>
</reference>
<gene>
    <name evidence="1" type="ORF">A4R35_22645</name>
</gene>
<dbReference type="Proteomes" id="UP000248706">
    <property type="component" value="Unassembled WGS sequence"/>
</dbReference>
<organism evidence="1 2">
    <name type="scientific">Thermogemmatispora tikiterensis</name>
    <dbReference type="NCBI Taxonomy" id="1825093"/>
    <lineage>
        <taxon>Bacteria</taxon>
        <taxon>Bacillati</taxon>
        <taxon>Chloroflexota</taxon>
        <taxon>Ktedonobacteria</taxon>
        <taxon>Thermogemmatisporales</taxon>
        <taxon>Thermogemmatisporaceae</taxon>
        <taxon>Thermogemmatispora</taxon>
    </lineage>
</organism>
<keyword evidence="2" id="KW-1185">Reference proteome</keyword>
<protein>
    <submittedName>
        <fullName evidence="1">Uncharacterized protein</fullName>
    </submittedName>
</protein>